<keyword evidence="5" id="KW-1003">Cell membrane</keyword>
<dbReference type="EMBL" id="AXZF01000063">
    <property type="protein sequence ID" value="ERT68496.1"/>
    <property type="molecule type" value="Genomic_DNA"/>
</dbReference>
<dbReference type="InterPro" id="IPR045070">
    <property type="entry name" value="MATE_MepA-like"/>
</dbReference>
<dbReference type="GO" id="GO:0015297">
    <property type="term" value="F:antiporter activity"/>
    <property type="evidence" value="ECO:0007669"/>
    <property type="project" value="InterPro"/>
</dbReference>
<feature type="transmembrane region" description="Helical" evidence="10">
    <location>
        <begin position="91"/>
        <end position="114"/>
    </location>
</feature>
<keyword evidence="12" id="KW-1185">Reference proteome</keyword>
<keyword evidence="4" id="KW-0813">Transport</keyword>
<feature type="transmembrane region" description="Helical" evidence="10">
    <location>
        <begin position="164"/>
        <end position="186"/>
    </location>
</feature>
<proteinExistence type="inferred from homology"/>
<sequence>MLEVLEKEKISKLIIQYSLPALVAMGVNILYNLADRFFIGYYVGRLGIAGVSLTMPISTLNLATGLLFGIGSGVLMSISLGKKDLKRGESILGNGLCLLFLVGILQSIGLFLFTDKVIVALGGTGDLYSYTMDYLKPLSLGVFLQVMYIGTNEMIIGSGAPKKAMLIGLVGCLTNIILDPIFINVFNLGMKGAALATVIGNFMAVTFQLIYLSRYSEHLKLKLKELYLKWDRVKELSTIGTPAFLVQFFTAIVVVLTNIILKRLGGDLYIAAFGILSSLYLIVFLPIVAIYQGTQPILGYNYGRENTSRVEKICRKSLIYSTVIATLGFLVIALANDSIMNIFVKADEQLKAVAIDSSKIYFSMIFFLGINVIGAGYFQAIGKFKTSLILNISKQVILTIPLIFILSWKFGIKGLWLATALTEVLMAFITLIYLKKENIKIVI</sequence>
<dbReference type="Pfam" id="PF01554">
    <property type="entry name" value="MatE"/>
    <property type="match status" value="2"/>
</dbReference>
<dbReference type="PANTHER" id="PTHR43823">
    <property type="entry name" value="SPORULATION PROTEIN YKVU"/>
    <property type="match status" value="1"/>
</dbReference>
<feature type="transmembrane region" description="Helical" evidence="10">
    <location>
        <begin position="233"/>
        <end position="256"/>
    </location>
</feature>
<dbReference type="InterPro" id="IPR002528">
    <property type="entry name" value="MATE_fam"/>
</dbReference>
<evidence type="ECO:0000256" key="1">
    <source>
        <dbReference type="ARBA" id="ARBA00004651"/>
    </source>
</evidence>
<feature type="transmembrane region" description="Helical" evidence="10">
    <location>
        <begin position="12"/>
        <end position="34"/>
    </location>
</feature>
<feature type="transmembrane region" description="Helical" evidence="10">
    <location>
        <begin position="388"/>
        <end position="408"/>
    </location>
</feature>
<evidence type="ECO:0000313" key="11">
    <source>
        <dbReference type="EMBL" id="ERT68496.1"/>
    </source>
</evidence>
<feature type="transmembrane region" description="Helical" evidence="10">
    <location>
        <begin position="360"/>
        <end position="381"/>
    </location>
</feature>
<dbReference type="RefSeq" id="WP_023051145.1">
    <property type="nucleotide sequence ID" value="NZ_CP173060.2"/>
</dbReference>
<dbReference type="Proteomes" id="UP000017081">
    <property type="component" value="Unassembled WGS sequence"/>
</dbReference>
<evidence type="ECO:0000256" key="2">
    <source>
        <dbReference type="ARBA" id="ARBA00008417"/>
    </source>
</evidence>
<dbReference type="GO" id="GO:0005886">
    <property type="term" value="C:plasma membrane"/>
    <property type="evidence" value="ECO:0007669"/>
    <property type="project" value="UniProtKB-SubCell"/>
</dbReference>
<dbReference type="STRING" id="1319815.HMPREF0202_01607"/>
<comment type="caution">
    <text evidence="11">The sequence shown here is derived from an EMBL/GenBank/DDBJ whole genome shotgun (WGS) entry which is preliminary data.</text>
</comment>
<keyword evidence="6 10" id="KW-0812">Transmembrane</keyword>
<evidence type="ECO:0000256" key="5">
    <source>
        <dbReference type="ARBA" id="ARBA00022475"/>
    </source>
</evidence>
<feature type="transmembrane region" description="Helical" evidence="10">
    <location>
        <begin position="414"/>
        <end position="434"/>
    </location>
</feature>
<accession>U7VAF0</accession>
<comment type="similarity">
    <text evidence="2">Belongs to the multi antimicrobial extrusion (MATE) (TC 2.A.66.1) family. MepA subfamily.</text>
</comment>
<dbReference type="PATRIC" id="fig|1319815.3.peg.1550"/>
<keyword evidence="8 10" id="KW-0472">Membrane</keyword>
<keyword evidence="9" id="KW-0046">Antibiotic resistance</keyword>
<dbReference type="HOGENOM" id="CLU_012893_0_0_0"/>
<feature type="transmembrane region" description="Helical" evidence="10">
    <location>
        <begin position="46"/>
        <end position="70"/>
    </location>
</feature>
<dbReference type="InterPro" id="IPR051327">
    <property type="entry name" value="MATE_MepA_subfamily"/>
</dbReference>
<evidence type="ECO:0000256" key="7">
    <source>
        <dbReference type="ARBA" id="ARBA00022989"/>
    </source>
</evidence>
<dbReference type="CDD" id="cd13143">
    <property type="entry name" value="MATE_MepA_like"/>
    <property type="match status" value="1"/>
</dbReference>
<evidence type="ECO:0000256" key="6">
    <source>
        <dbReference type="ARBA" id="ARBA00022692"/>
    </source>
</evidence>
<dbReference type="GO" id="GO:0042910">
    <property type="term" value="F:xenobiotic transmembrane transporter activity"/>
    <property type="evidence" value="ECO:0007669"/>
    <property type="project" value="InterPro"/>
</dbReference>
<dbReference type="PIRSF" id="PIRSF006603">
    <property type="entry name" value="DinF"/>
    <property type="match status" value="1"/>
</dbReference>
<gene>
    <name evidence="11" type="ORF">HMPREF0202_01607</name>
</gene>
<evidence type="ECO:0000256" key="9">
    <source>
        <dbReference type="ARBA" id="ARBA00023251"/>
    </source>
</evidence>
<organism evidence="11 12">
    <name type="scientific">Cetobacterium somerae ATCC BAA-474</name>
    <dbReference type="NCBI Taxonomy" id="1319815"/>
    <lineage>
        <taxon>Bacteria</taxon>
        <taxon>Fusobacteriati</taxon>
        <taxon>Fusobacteriota</taxon>
        <taxon>Fusobacteriia</taxon>
        <taxon>Fusobacteriales</taxon>
        <taxon>Fusobacteriaceae</taxon>
        <taxon>Cetobacterium</taxon>
    </lineage>
</organism>
<reference evidence="11 12" key="1">
    <citation type="submission" date="2013-08" db="EMBL/GenBank/DDBJ databases">
        <authorList>
            <person name="Weinstock G."/>
            <person name="Sodergren E."/>
            <person name="Wylie T."/>
            <person name="Fulton L."/>
            <person name="Fulton R."/>
            <person name="Fronick C."/>
            <person name="O'Laughlin M."/>
            <person name="Godfrey J."/>
            <person name="Miner T."/>
            <person name="Herter B."/>
            <person name="Appelbaum E."/>
            <person name="Cordes M."/>
            <person name="Lek S."/>
            <person name="Wollam A."/>
            <person name="Pepin K.H."/>
            <person name="Palsikar V.B."/>
            <person name="Mitreva M."/>
            <person name="Wilson R.K."/>
        </authorList>
    </citation>
    <scope>NUCLEOTIDE SEQUENCE [LARGE SCALE GENOMIC DNA]</scope>
    <source>
        <strain evidence="11 12">ATCC BAA-474</strain>
    </source>
</reference>
<evidence type="ECO:0000256" key="8">
    <source>
        <dbReference type="ARBA" id="ARBA00023136"/>
    </source>
</evidence>
<feature type="transmembrane region" description="Helical" evidence="10">
    <location>
        <begin position="268"/>
        <end position="291"/>
    </location>
</feature>
<protein>
    <recommendedName>
        <fullName evidence="3">Multidrug export protein MepA</fullName>
    </recommendedName>
</protein>
<evidence type="ECO:0000256" key="10">
    <source>
        <dbReference type="SAM" id="Phobius"/>
    </source>
</evidence>
<evidence type="ECO:0000313" key="12">
    <source>
        <dbReference type="Proteomes" id="UP000017081"/>
    </source>
</evidence>
<name>U7VAF0_9FUSO</name>
<dbReference type="eggNOG" id="COG0534">
    <property type="taxonomic scope" value="Bacteria"/>
</dbReference>
<feature type="transmembrane region" description="Helical" evidence="10">
    <location>
        <begin position="318"/>
        <end position="340"/>
    </location>
</feature>
<comment type="subcellular location">
    <subcellularLocation>
        <location evidence="1">Cell membrane</location>
        <topology evidence="1">Multi-pass membrane protein</topology>
    </subcellularLocation>
</comment>
<dbReference type="GO" id="GO:0046677">
    <property type="term" value="P:response to antibiotic"/>
    <property type="evidence" value="ECO:0007669"/>
    <property type="project" value="UniProtKB-KW"/>
</dbReference>
<dbReference type="InterPro" id="IPR048279">
    <property type="entry name" value="MdtK-like"/>
</dbReference>
<dbReference type="AlphaFoldDB" id="U7VAF0"/>
<evidence type="ECO:0000256" key="4">
    <source>
        <dbReference type="ARBA" id="ARBA00022448"/>
    </source>
</evidence>
<dbReference type="NCBIfam" id="TIGR00797">
    <property type="entry name" value="matE"/>
    <property type="match status" value="1"/>
</dbReference>
<evidence type="ECO:0000256" key="3">
    <source>
        <dbReference type="ARBA" id="ARBA00022106"/>
    </source>
</evidence>
<dbReference type="PANTHER" id="PTHR43823:SF3">
    <property type="entry name" value="MULTIDRUG EXPORT PROTEIN MEPA"/>
    <property type="match status" value="1"/>
</dbReference>
<keyword evidence="7 10" id="KW-1133">Transmembrane helix</keyword>
<feature type="transmembrane region" description="Helical" evidence="10">
    <location>
        <begin position="134"/>
        <end position="152"/>
    </location>
</feature>
<feature type="transmembrane region" description="Helical" evidence="10">
    <location>
        <begin position="192"/>
        <end position="212"/>
    </location>
</feature>